<evidence type="ECO:0000313" key="2">
    <source>
        <dbReference type="EMBL" id="MDI6453335.1"/>
    </source>
</evidence>
<comment type="caution">
    <text evidence="2">The sequence shown here is derived from an EMBL/GenBank/DDBJ whole genome shotgun (WGS) entry which is preliminary data.</text>
</comment>
<dbReference type="SUPFAM" id="SSF52242">
    <property type="entry name" value="Cobalamin (vitamin B12)-binding domain"/>
    <property type="match status" value="1"/>
</dbReference>
<gene>
    <name evidence="2" type="ORF">QJ521_07145</name>
</gene>
<dbReference type="Gene3D" id="3.30.30.60">
    <property type="entry name" value="D-lysine 5,6-aminomutase beta subunit KamE, N-terminal domain"/>
    <property type="match status" value="1"/>
</dbReference>
<dbReference type="InterPro" id="IPR036724">
    <property type="entry name" value="Cobalamin-bd_sf"/>
</dbReference>
<dbReference type="Pfam" id="PF16554">
    <property type="entry name" value="OAM_dimer"/>
    <property type="match status" value="1"/>
</dbReference>
<dbReference type="GO" id="GO:0046983">
    <property type="term" value="F:protein dimerization activity"/>
    <property type="evidence" value="ECO:0007669"/>
    <property type="project" value="InterPro"/>
</dbReference>
<name>A0AAW6U9F7_9MOLU</name>
<evidence type="ECO:0000259" key="1">
    <source>
        <dbReference type="PROSITE" id="PS51332"/>
    </source>
</evidence>
<dbReference type="InterPro" id="IPR028991">
    <property type="entry name" value="KamE_N"/>
</dbReference>
<reference evidence="2" key="1">
    <citation type="submission" date="2023-05" db="EMBL/GenBank/DDBJ databases">
        <title>Mariniplasma microaerophilum sp. nov., a novel anaerobic mollicute isolated from terrestrial mud volcano, Taman Peninsula, Russia.</title>
        <authorList>
            <person name="Khomyakova M.A."/>
            <person name="Merkel A.Y."/>
            <person name="Slobodkin A.I."/>
        </authorList>
    </citation>
    <scope>NUCLEOTIDE SEQUENCE</scope>
    <source>
        <strain evidence="2">M4Ah</strain>
    </source>
</reference>
<dbReference type="EMBL" id="JASCXW010000025">
    <property type="protein sequence ID" value="MDI6453335.1"/>
    <property type="molecule type" value="Genomic_DNA"/>
</dbReference>
<dbReference type="PROSITE" id="PS51332">
    <property type="entry name" value="B12_BINDING"/>
    <property type="match status" value="1"/>
</dbReference>
<dbReference type="GO" id="GO:0046872">
    <property type="term" value="F:metal ion binding"/>
    <property type="evidence" value="ECO:0007669"/>
    <property type="project" value="InterPro"/>
</dbReference>
<evidence type="ECO:0000313" key="3">
    <source>
        <dbReference type="Proteomes" id="UP001431532"/>
    </source>
</evidence>
<accession>A0AAW6U9F7</accession>
<dbReference type="Gene3D" id="3.40.50.280">
    <property type="entry name" value="Cobalamin-binding domain"/>
    <property type="match status" value="1"/>
</dbReference>
<proteinExistence type="predicted"/>
<protein>
    <submittedName>
        <fullName evidence="2">OAM dimerization domain-containing protein</fullName>
    </submittedName>
</protein>
<sequence length="255" mass="28418">MSKKSDWVRPYGDTLNDGKVQLSFTLPIPFDAIGEEAAKRLALQMGIHDPQVVHGASLGDQFSFYIVYGTAEQQIDISILNVVQVESLSMSKEEVEVYIEQHFNEPLVFIGASTGTDAHTVGIDAIMNMKGYNGNYGLERYKGIQAINLGGQVDNETLLEKAIEYQADVILISQTVTQKDVHIQNLTHFIELLEAENRRDQFIVIIGGPRIHHGLAKELGYDAGFGSKKYAYDVASFAVQALKQKKRKTKEIELK</sequence>
<dbReference type="InterPro" id="IPR036843">
    <property type="entry name" value="KamE_N_sf"/>
</dbReference>
<dbReference type="SUPFAM" id="SSF117778">
    <property type="entry name" value="D-lysine 5,6-aminomutase beta subunit KamE, N-terminal domain"/>
    <property type="match status" value="1"/>
</dbReference>
<dbReference type="AlphaFoldDB" id="A0AAW6U9F7"/>
<keyword evidence="3" id="KW-1185">Reference proteome</keyword>
<dbReference type="Pfam" id="PF02310">
    <property type="entry name" value="B12-binding"/>
    <property type="match status" value="1"/>
</dbReference>
<dbReference type="RefSeq" id="WP_282839767.1">
    <property type="nucleotide sequence ID" value="NZ_JASCXW010000025.1"/>
</dbReference>
<feature type="domain" description="B12-binding" evidence="1">
    <location>
        <begin position="106"/>
        <end position="249"/>
    </location>
</feature>
<organism evidence="2 3">
    <name type="scientific">Peloplasma aerotolerans</name>
    <dbReference type="NCBI Taxonomy" id="3044389"/>
    <lineage>
        <taxon>Bacteria</taxon>
        <taxon>Bacillati</taxon>
        <taxon>Mycoplasmatota</taxon>
        <taxon>Mollicutes</taxon>
        <taxon>Acholeplasmatales</taxon>
        <taxon>Acholeplasmataceae</taxon>
        <taxon>Peloplasma</taxon>
    </lineage>
</organism>
<dbReference type="Proteomes" id="UP001431532">
    <property type="component" value="Unassembled WGS sequence"/>
</dbReference>
<dbReference type="InterPro" id="IPR006158">
    <property type="entry name" value="Cobalamin-bd"/>
</dbReference>
<dbReference type="GO" id="GO:0031419">
    <property type="term" value="F:cobalamin binding"/>
    <property type="evidence" value="ECO:0007669"/>
    <property type="project" value="InterPro"/>
</dbReference>